<proteinExistence type="predicted"/>
<evidence type="ECO:0000259" key="1">
    <source>
        <dbReference type="Pfam" id="PF00501"/>
    </source>
</evidence>
<keyword evidence="2" id="KW-0436">Ligase</keyword>
<dbReference type="Proteomes" id="UP000018320">
    <property type="component" value="Unassembled WGS sequence"/>
</dbReference>
<feature type="domain" description="AMP-dependent synthetase/ligase" evidence="1">
    <location>
        <begin position="112"/>
        <end position="510"/>
    </location>
</feature>
<feature type="non-terminal residue" evidence="2">
    <location>
        <position position="1"/>
    </location>
</feature>
<dbReference type="SUPFAM" id="SSF56801">
    <property type="entry name" value="Acetyl-CoA synthetase-like"/>
    <property type="match status" value="1"/>
</dbReference>
<dbReference type="GO" id="GO:0004467">
    <property type="term" value="F:long-chain fatty acid-CoA ligase activity"/>
    <property type="evidence" value="ECO:0007669"/>
    <property type="project" value="TreeGrafter"/>
</dbReference>
<dbReference type="VEuPathDB" id="GiardiaDB:QR46_1234"/>
<dbReference type="InterPro" id="IPR000873">
    <property type="entry name" value="AMP-dep_synth/lig_dom"/>
</dbReference>
<dbReference type="EMBL" id="AHGT01000069">
    <property type="protein sequence ID" value="ESU35756.1"/>
    <property type="molecule type" value="Genomic_DNA"/>
</dbReference>
<evidence type="ECO:0000313" key="2">
    <source>
        <dbReference type="EMBL" id="ESU35756.1"/>
    </source>
</evidence>
<gene>
    <name evidence="2" type="ORF">DHA2_15063</name>
</gene>
<dbReference type="Pfam" id="PF00501">
    <property type="entry name" value="AMP-binding"/>
    <property type="match status" value="1"/>
</dbReference>
<dbReference type="Gene3D" id="3.40.50.12780">
    <property type="entry name" value="N-terminal domain of ligase-like"/>
    <property type="match status" value="1"/>
</dbReference>
<sequence>VPILSWPNRCDGYRARLLPLLVTSPFNICKPIPCFIMIFPFLKPKMTSHPTIYLNPYKSRTGLGDDPVTAPADEETLYAIWEKYSLLRLDELVYFHSPLRFNAQTQTIERLAYEGITYRTMRSNIERFATAFVTKFGLKPGSMVMLWSCNSPEWIITEQACNRQSMVLVPIYDSLSAHGMSYCIDATRPDILVISRDKIGRLVKTLAQAVVDLSFLKAVILTTDLEFERAIPGNQVEELEQLLARSGMANPRLTDILGYVTAAVHVVPPVPPTPSTISSLIYTSGTSSTPKGVIISHGALTSACYGYLLTPLDFVRSGRGLHYLSYLPMAHIYERVIQATGIIIGGKVYFWRGDFKSLLRDMQDVKPDILCGVPKVYTTLYQAIRSKLEASPLTRGWFHYGLKGDSMLQRFARRCLYGLVKRKIGVNFKLMISGGASLPPKVHLFVQDFFQCNLIQGYGQTETCACVTVQCESDYSVGNCGVVCPNMELRIDPSENEVLLRGSSMFSRYYVPGEIFYENIHNFPPSTEWYRSGDCGLMNEDNKLILKDRINTNFKLQNGEFVCPETIELMYLQSALISAIYIPQTPNSNHLYAFVVPSESLLAKLNVANYFSPDQPLSLTGLHDKLVDDTATDSVHTNEQVEALGSFSVLEGKHVENHIMGLLKQKIVKDLTKVHSEAGMKPFMHLKDIHLLRREFTIENGCLTATQKLCRKKLYNQLQPEIEAMVDKE</sequence>
<dbReference type="GO" id="GO:0016020">
    <property type="term" value="C:membrane"/>
    <property type="evidence" value="ECO:0007669"/>
    <property type="project" value="TreeGrafter"/>
</dbReference>
<dbReference type="PROSITE" id="PS00455">
    <property type="entry name" value="AMP_BINDING"/>
    <property type="match status" value="1"/>
</dbReference>
<organism evidence="2 3">
    <name type="scientific">Giardia intestinalis</name>
    <name type="common">Giardia lamblia</name>
    <dbReference type="NCBI Taxonomy" id="5741"/>
    <lineage>
        <taxon>Eukaryota</taxon>
        <taxon>Metamonada</taxon>
        <taxon>Diplomonadida</taxon>
        <taxon>Hexamitidae</taxon>
        <taxon>Giardiinae</taxon>
        <taxon>Giardia</taxon>
    </lineage>
</organism>
<dbReference type="PANTHER" id="PTHR43272:SF3">
    <property type="entry name" value="LONG CHAIN ACYL-COA SYNTHETASE 4"/>
    <property type="match status" value="1"/>
</dbReference>
<dbReference type="GO" id="GO:0005783">
    <property type="term" value="C:endoplasmic reticulum"/>
    <property type="evidence" value="ECO:0007669"/>
    <property type="project" value="TreeGrafter"/>
</dbReference>
<evidence type="ECO:0000313" key="3">
    <source>
        <dbReference type="Proteomes" id="UP000018320"/>
    </source>
</evidence>
<protein>
    <submittedName>
        <fullName evidence="2">Long-chain-fatty-acid--CoA ligase</fullName>
    </submittedName>
</protein>
<accession>V6TA67</accession>
<dbReference type="AlphaFoldDB" id="V6TA67"/>
<reference evidence="3" key="1">
    <citation type="submission" date="2012-02" db="EMBL/GenBank/DDBJ databases">
        <title>Genome sequencing of Giardia lamblia Genotypes A2 and B isolates (DH and GS) and comparative analysis with the genomes of Genotypes A1 and E (WB and Pig).</title>
        <authorList>
            <person name="Adam R."/>
            <person name="Dahlstrom E."/>
            <person name="Martens C."/>
            <person name="Bruno D."/>
            <person name="Barbian K."/>
            <person name="Porcella S.F."/>
            <person name="Nash T."/>
        </authorList>
    </citation>
    <scope>NUCLEOTIDE SEQUENCE</scope>
    <source>
        <strain evidence="3">DH</strain>
    </source>
</reference>
<dbReference type="InterPro" id="IPR042099">
    <property type="entry name" value="ANL_N_sf"/>
</dbReference>
<dbReference type="VEuPathDB" id="GiardiaDB:GL50803_0015063"/>
<name>V6TA67_GIAIN</name>
<dbReference type="VEuPathDB" id="GiardiaDB:GL50581_2829"/>
<comment type="caution">
    <text evidence="2">The sequence shown here is derived from an EMBL/GenBank/DDBJ whole genome shotgun (WGS) entry which is preliminary data.</text>
</comment>
<dbReference type="InterPro" id="IPR020845">
    <property type="entry name" value="AMP-binding_CS"/>
</dbReference>
<dbReference type="VEuPathDB" id="GiardiaDB:DHA2_15063"/>
<reference evidence="2 3" key="2">
    <citation type="journal article" date="2013" name="Genome Biol. Evol.">
        <title>Genome sequencing of Giardia lamblia genotypes A2 and B isolates (DH and GS) and comparative analysis with the genomes of genotypes A1 and E (WB and Pig).</title>
        <authorList>
            <person name="Adam R.D."/>
            <person name="Dahlstrom E.W."/>
            <person name="Martens C.A."/>
            <person name="Bruno D.P."/>
            <person name="Barbian K.D."/>
            <person name="Ricklefs S.M."/>
            <person name="Hernandez M.M."/>
            <person name="Narla N.P."/>
            <person name="Patel R.B."/>
            <person name="Porcella S.F."/>
            <person name="Nash T.E."/>
        </authorList>
    </citation>
    <scope>NUCLEOTIDE SEQUENCE [LARGE SCALE GENOMIC DNA]</scope>
    <source>
        <strain evidence="2 3">DH</strain>
    </source>
</reference>
<dbReference type="PANTHER" id="PTHR43272">
    <property type="entry name" value="LONG-CHAIN-FATTY-ACID--COA LIGASE"/>
    <property type="match status" value="1"/>
</dbReference>